<dbReference type="Proteomes" id="UP000029736">
    <property type="component" value="Unassembled WGS sequence"/>
</dbReference>
<organism evidence="1 2">
    <name type="scientific">Phaeodactylibacter xiamenensis</name>
    <dbReference type="NCBI Taxonomy" id="1524460"/>
    <lineage>
        <taxon>Bacteria</taxon>
        <taxon>Pseudomonadati</taxon>
        <taxon>Bacteroidota</taxon>
        <taxon>Saprospiria</taxon>
        <taxon>Saprospirales</taxon>
        <taxon>Haliscomenobacteraceae</taxon>
        <taxon>Phaeodactylibacter</taxon>
    </lineage>
</organism>
<dbReference type="OrthoDB" id="8476943at2"/>
<proteinExistence type="predicted"/>
<dbReference type="EMBL" id="JPOS01000082">
    <property type="protein sequence ID" value="KGE86052.1"/>
    <property type="molecule type" value="Genomic_DNA"/>
</dbReference>
<dbReference type="STRING" id="1524460.IX84_23205"/>
<comment type="caution">
    <text evidence="1">The sequence shown here is derived from an EMBL/GenBank/DDBJ whole genome shotgun (WGS) entry which is preliminary data.</text>
</comment>
<evidence type="ECO:0000313" key="1">
    <source>
        <dbReference type="EMBL" id="KGE86052.1"/>
    </source>
</evidence>
<evidence type="ECO:0000313" key="2">
    <source>
        <dbReference type="Proteomes" id="UP000029736"/>
    </source>
</evidence>
<dbReference type="RefSeq" id="WP_044226025.1">
    <property type="nucleotide sequence ID" value="NZ_JBKAGJ010000002.1"/>
</dbReference>
<accession>A0A098S4C4</accession>
<protein>
    <submittedName>
        <fullName evidence="1">Uncharacterized protein</fullName>
    </submittedName>
</protein>
<keyword evidence="2" id="KW-1185">Reference proteome</keyword>
<dbReference type="AlphaFoldDB" id="A0A098S4C4"/>
<sequence length="728" mass="82167">MAKHHETQPENQQPLAAFAFRRDGSLLCKGKIEDGNTVYFDADSRSLRHSRVFILPEPETGIPLTSLSIERLERRQAFEPRLRFNENGGLIFERIPERIREIWWWRRCCIRGRITNRASVEGQLETYPACNAIVHICEVDRIRWWIDRIDSDLLERLRGDLLERIPIPIPEPPRPLPDPPPFRPEFGLELLQNASSNISVNRMPQAALESPAQLQLLHQQIQRVDAVQFRNILADHFAHFFPYFCTFPYLWPWLYRCDEVAVVETDQNGRFEACIWHQGDQPDVYVWLEYPLDGGNVTVHRPRVPCATYWDYDCGEDINIQLSDSRIPPVCGGILEGTSVAIRSIGTHVSPLHIDQRLTNTITLPGDGNFRTVGLTSYATQGLGSYSPQLTNQFVRPFTGNIPIYAQFGEGLPATNIHYFQVQYRRTHNAGLLTLINPSDLNSGWKTLESGALNRRYVLQDGLDFKYEYYNLGPFEVNGARVYRIPPLDPKLPGIDGQPASSDPTARWSRYDSVAIARINTNLLEEDGLYEFRVRFLDQNGDLANVNPYFFRVPDPEDVNATMAAPNLYIRQIGADAVFQFRMRVDNLRPALGIFGVSLDGDFSAMTDCGFLAYQSVSQQVGLSFRASHPRGFGLFNFNVERGRRNSLFNHFTLGDARGVVTGSKAPYTLGPDGIYRASFSIAALLAGCGDKAAFSESLTAVGLHTDGTHAGNFYRNTVSNAFAIAPQ</sequence>
<name>A0A098S4C4_9BACT</name>
<reference evidence="1 2" key="1">
    <citation type="journal article" date="2014" name="Int. J. Syst. Evol. Microbiol.">
        <title>Phaeodactylibacter xiamenensis gen. nov., sp. nov., a member of the family Saprospiraceae isolated from the marine alga Phaeodactylum tricornutum.</title>
        <authorList>
            <person name="Chen Z.Jr."/>
            <person name="Lei X."/>
            <person name="Lai Q."/>
            <person name="Li Y."/>
            <person name="Zhang B."/>
            <person name="Zhang J."/>
            <person name="Zhang H."/>
            <person name="Yang L."/>
            <person name="Zheng W."/>
            <person name="Tian Y."/>
            <person name="Yu Z."/>
            <person name="Xu H.Jr."/>
            <person name="Zheng T."/>
        </authorList>
    </citation>
    <scope>NUCLEOTIDE SEQUENCE [LARGE SCALE GENOMIC DNA]</scope>
    <source>
        <strain evidence="1 2">KD52</strain>
    </source>
</reference>
<gene>
    <name evidence="1" type="ORF">IX84_23205</name>
</gene>